<name>A0A510KRB3_9FUSO</name>
<dbReference type="STRING" id="1122173.GCA_000482505_02285"/>
<dbReference type="RefSeq" id="WP_146996606.1">
    <property type="nucleotide sequence ID" value="NZ_AP019840.1"/>
</dbReference>
<reference evidence="1 2" key="1">
    <citation type="submission" date="2019-07" db="EMBL/GenBank/DDBJ databases">
        <title>Complete Genome Sequence of Leptotrichia trevisanii Strain JMUB3935.</title>
        <authorList>
            <person name="Watanabe S."/>
            <person name="Cui L."/>
        </authorList>
    </citation>
    <scope>NUCLEOTIDE SEQUENCE [LARGE SCALE GENOMIC DNA]</scope>
    <source>
        <strain evidence="1 2">JMUB3935</strain>
    </source>
</reference>
<evidence type="ECO:0000313" key="2">
    <source>
        <dbReference type="Proteomes" id="UP000321378"/>
    </source>
</evidence>
<sequence length="74" mass="8833">MKMRKLIYWILALMSITLKQLDAYNYEVAIKIICGLIDLVVVLRILSYLMSIDCFEKEYIIIKKSCYHRDNNKL</sequence>
<evidence type="ECO:0000313" key="1">
    <source>
        <dbReference type="EMBL" id="BBM52315.1"/>
    </source>
</evidence>
<dbReference type="AlphaFoldDB" id="A0A510KRB3"/>
<dbReference type="EMBL" id="AP019840">
    <property type="protein sequence ID" value="BBM52315.1"/>
    <property type="molecule type" value="Genomic_DNA"/>
</dbReference>
<dbReference type="Proteomes" id="UP000321378">
    <property type="component" value="Chromosome"/>
</dbReference>
<gene>
    <name evidence="1" type="ORF">JMUB3935_1293</name>
</gene>
<protein>
    <submittedName>
        <fullName evidence="1">Uncharacterized protein</fullName>
    </submittedName>
</protein>
<proteinExistence type="predicted"/>
<organism evidence="1 2">
    <name type="scientific">Leptotrichia trevisanii</name>
    <dbReference type="NCBI Taxonomy" id="109328"/>
    <lineage>
        <taxon>Bacteria</taxon>
        <taxon>Fusobacteriati</taxon>
        <taxon>Fusobacteriota</taxon>
        <taxon>Fusobacteriia</taxon>
        <taxon>Fusobacteriales</taxon>
        <taxon>Leptotrichiaceae</taxon>
        <taxon>Leptotrichia</taxon>
    </lineage>
</organism>
<accession>A0A510KRB3</accession>